<sequence>MRAREYPRIIDLRYPLRGYLGFFAEGVLCIVTDPTKQKKQETMNLWLMVFAIIISLFGKCKNGRPPPCNGW</sequence>
<reference evidence="2" key="1">
    <citation type="journal article" date="2015" name="Nat. Genet.">
        <title>The genome and transcriptome of the zoonotic hookworm Ancylostoma ceylanicum identify infection-specific gene families.</title>
        <authorList>
            <person name="Schwarz E.M."/>
            <person name="Hu Y."/>
            <person name="Antoshechkin I."/>
            <person name="Miller M.M."/>
            <person name="Sternberg P.W."/>
            <person name="Aroian R.V."/>
        </authorList>
    </citation>
    <scope>NUCLEOTIDE SEQUENCE</scope>
    <source>
        <strain evidence="2">HY135</strain>
    </source>
</reference>
<comment type="caution">
    <text evidence="1">The sequence shown here is derived from an EMBL/GenBank/DDBJ whole genome shotgun (WGS) entry which is preliminary data.</text>
</comment>
<name>A0A016VM01_9BILA</name>
<dbReference type="EMBL" id="JARK01001343">
    <property type="protein sequence ID" value="EYC28341.1"/>
    <property type="molecule type" value="Genomic_DNA"/>
</dbReference>
<keyword evidence="2" id="KW-1185">Reference proteome</keyword>
<dbReference type="AlphaFoldDB" id="A0A016VM01"/>
<proteinExistence type="predicted"/>
<evidence type="ECO:0000313" key="1">
    <source>
        <dbReference type="EMBL" id="EYC28341.1"/>
    </source>
</evidence>
<gene>
    <name evidence="1" type="primary">Acey_s0007.g3174</name>
    <name evidence="1" type="ORF">Y032_0007g3174</name>
</gene>
<dbReference type="Proteomes" id="UP000024635">
    <property type="component" value="Unassembled WGS sequence"/>
</dbReference>
<accession>A0A016VM01</accession>
<protein>
    <submittedName>
        <fullName evidence="1">Uncharacterized protein</fullName>
    </submittedName>
</protein>
<evidence type="ECO:0000313" key="2">
    <source>
        <dbReference type="Proteomes" id="UP000024635"/>
    </source>
</evidence>
<organism evidence="1 2">
    <name type="scientific">Ancylostoma ceylanicum</name>
    <dbReference type="NCBI Taxonomy" id="53326"/>
    <lineage>
        <taxon>Eukaryota</taxon>
        <taxon>Metazoa</taxon>
        <taxon>Ecdysozoa</taxon>
        <taxon>Nematoda</taxon>
        <taxon>Chromadorea</taxon>
        <taxon>Rhabditida</taxon>
        <taxon>Rhabditina</taxon>
        <taxon>Rhabditomorpha</taxon>
        <taxon>Strongyloidea</taxon>
        <taxon>Ancylostomatidae</taxon>
        <taxon>Ancylostomatinae</taxon>
        <taxon>Ancylostoma</taxon>
    </lineage>
</organism>